<comment type="caution">
    <text evidence="1">The sequence shown here is derived from an EMBL/GenBank/DDBJ whole genome shotgun (WGS) entry which is preliminary data.</text>
</comment>
<gene>
    <name evidence="1" type="ORF">COT24_01255</name>
</gene>
<dbReference type="AlphaFoldDB" id="A0A2H0YX73"/>
<dbReference type="EMBL" id="PEXU01000014">
    <property type="protein sequence ID" value="PIS42889.1"/>
    <property type="molecule type" value="Genomic_DNA"/>
</dbReference>
<sequence>MEIGFVNLLNGAPPCVLEVYSRNKKKINCADVLREAKVKFDPAAHGLYVSVDGNLEVIMPEEGVLKGEVLVLMPKLPIDTTQILAGGKTAGTTA</sequence>
<protein>
    <submittedName>
        <fullName evidence="1">Uncharacterized protein</fullName>
    </submittedName>
</protein>
<proteinExistence type="predicted"/>
<organism evidence="1 2">
    <name type="scientific">Candidatus Kerfeldbacteria bacterium CG08_land_8_20_14_0_20_40_16</name>
    <dbReference type="NCBI Taxonomy" id="2014244"/>
    <lineage>
        <taxon>Bacteria</taxon>
        <taxon>Candidatus Kerfeldiibacteriota</taxon>
    </lineage>
</organism>
<evidence type="ECO:0000313" key="1">
    <source>
        <dbReference type="EMBL" id="PIS42889.1"/>
    </source>
</evidence>
<accession>A0A2H0YX73</accession>
<reference evidence="1 2" key="1">
    <citation type="submission" date="2017-09" db="EMBL/GenBank/DDBJ databases">
        <title>Depth-based differentiation of microbial function through sediment-hosted aquifers and enrichment of novel symbionts in the deep terrestrial subsurface.</title>
        <authorList>
            <person name="Probst A.J."/>
            <person name="Ladd B."/>
            <person name="Jarett J.K."/>
            <person name="Geller-Mcgrath D.E."/>
            <person name="Sieber C.M."/>
            <person name="Emerson J.B."/>
            <person name="Anantharaman K."/>
            <person name="Thomas B.C."/>
            <person name="Malmstrom R."/>
            <person name="Stieglmeier M."/>
            <person name="Klingl A."/>
            <person name="Woyke T."/>
            <person name="Ryan C.M."/>
            <person name="Banfield J.F."/>
        </authorList>
    </citation>
    <scope>NUCLEOTIDE SEQUENCE [LARGE SCALE GENOMIC DNA]</scope>
    <source>
        <strain evidence="1">CG08_land_8_20_14_0_20_40_16</strain>
    </source>
</reference>
<name>A0A2H0YX73_9BACT</name>
<dbReference type="Proteomes" id="UP000231542">
    <property type="component" value="Unassembled WGS sequence"/>
</dbReference>
<evidence type="ECO:0000313" key="2">
    <source>
        <dbReference type="Proteomes" id="UP000231542"/>
    </source>
</evidence>